<proteinExistence type="predicted"/>
<evidence type="ECO:0000313" key="2">
    <source>
        <dbReference type="Proteomes" id="UP001652542"/>
    </source>
</evidence>
<keyword evidence="2" id="KW-1185">Reference proteome</keyword>
<accession>A0ABT2ZC23</accession>
<sequence>MMVPFNTDLMKYPSAAHTAATAHEREVIRARREARRAAFAAFVREVFAQPPRHPVSTMADRAKPT</sequence>
<dbReference type="RefSeq" id="WP_263734281.1">
    <property type="nucleotide sequence ID" value="NZ_JAOWKY010000001.1"/>
</dbReference>
<comment type="caution">
    <text evidence="1">The sequence shown here is derived from an EMBL/GenBank/DDBJ whole genome shotgun (WGS) entry which is preliminary data.</text>
</comment>
<protein>
    <submittedName>
        <fullName evidence="1">Uncharacterized protein</fullName>
    </submittedName>
</protein>
<dbReference type="Proteomes" id="UP001652542">
    <property type="component" value="Unassembled WGS sequence"/>
</dbReference>
<evidence type="ECO:0000313" key="1">
    <source>
        <dbReference type="EMBL" id="MCV2868685.1"/>
    </source>
</evidence>
<reference evidence="1 2" key="1">
    <citation type="submission" date="2022-10" db="EMBL/GenBank/DDBJ databases">
        <title>Defluviimonas sp. nov., isolated from ocean surface water.</title>
        <authorList>
            <person name="He W."/>
            <person name="Wang L."/>
            <person name="Zhang D.-F."/>
        </authorList>
    </citation>
    <scope>NUCLEOTIDE SEQUENCE [LARGE SCALE GENOMIC DNA]</scope>
    <source>
        <strain evidence="1 2">WL0002</strain>
    </source>
</reference>
<dbReference type="EMBL" id="JAOWKY010000001">
    <property type="protein sequence ID" value="MCV2868685.1"/>
    <property type="molecule type" value="Genomic_DNA"/>
</dbReference>
<name>A0ABT2ZC23_9RHOB</name>
<gene>
    <name evidence="1" type="ORF">OEW28_08595</name>
</gene>
<organism evidence="1 2">
    <name type="scientific">Albidovulum marisflavi</name>
    <dbReference type="NCBI Taxonomy" id="2984159"/>
    <lineage>
        <taxon>Bacteria</taxon>
        <taxon>Pseudomonadati</taxon>
        <taxon>Pseudomonadota</taxon>
        <taxon>Alphaproteobacteria</taxon>
        <taxon>Rhodobacterales</taxon>
        <taxon>Paracoccaceae</taxon>
        <taxon>Albidovulum</taxon>
    </lineage>
</organism>